<keyword evidence="3" id="KW-1185">Reference proteome</keyword>
<dbReference type="GO" id="GO:0016810">
    <property type="term" value="F:hydrolase activity, acting on carbon-nitrogen (but not peptide) bonds"/>
    <property type="evidence" value="ECO:0007669"/>
    <property type="project" value="InterPro"/>
</dbReference>
<dbReference type="Proteomes" id="UP000321248">
    <property type="component" value="Unassembled WGS sequence"/>
</dbReference>
<proteinExistence type="predicted"/>
<dbReference type="RefSeq" id="WP_147892281.1">
    <property type="nucleotide sequence ID" value="NZ_VRTS01000009.1"/>
</dbReference>
<dbReference type="PANTHER" id="PTHR10587">
    <property type="entry name" value="GLYCOSYL TRANSFERASE-RELATED"/>
    <property type="match status" value="1"/>
</dbReference>
<dbReference type="EMBL" id="VRTS01000009">
    <property type="protein sequence ID" value="TXK60488.1"/>
    <property type="molecule type" value="Genomic_DNA"/>
</dbReference>
<sequence length="266" mass="28287">MTGPGLRIRRSWRPLTWAMLVLVHLAGAAMAVAGHWTPALALVAASHLALLWGTLRPASPLLGAVATGLDTQAREVWLTIDDGPSPDTAALLDVLDRHQAKATWFVVGERAGRRPDAVAALYARGHQLGNHSQSHPAPWFWALPPSAIAGEIGQAQLTLSALGPAPRLFRAVVGMANPFVAPVLARHGLVRVGWSARGFDATTADPEVVVRRILRDLRPGAIILLHEGAAHGRSVEIITRVLDALSERGYRCVLPTLSATPPPASC</sequence>
<feature type="domain" description="NodB homology" evidence="1">
    <location>
        <begin position="74"/>
        <end position="253"/>
    </location>
</feature>
<dbReference type="PANTHER" id="PTHR10587:SF137">
    <property type="entry name" value="4-DEOXY-4-FORMAMIDO-L-ARABINOSE-PHOSPHOUNDECAPRENOL DEFORMYLASE ARND-RELATED"/>
    <property type="match status" value="1"/>
</dbReference>
<comment type="caution">
    <text evidence="2">The sequence shown here is derived from an EMBL/GenBank/DDBJ whole genome shotgun (WGS) entry which is preliminary data.</text>
</comment>
<evidence type="ECO:0000313" key="3">
    <source>
        <dbReference type="Proteomes" id="UP000321248"/>
    </source>
</evidence>
<evidence type="ECO:0000313" key="2">
    <source>
        <dbReference type="EMBL" id="TXK60488.1"/>
    </source>
</evidence>
<name>A0A5C8KJ29_9GAMM</name>
<dbReference type="GO" id="GO:0005975">
    <property type="term" value="P:carbohydrate metabolic process"/>
    <property type="evidence" value="ECO:0007669"/>
    <property type="project" value="InterPro"/>
</dbReference>
<reference evidence="2 3" key="1">
    <citation type="submission" date="2019-08" db="EMBL/GenBank/DDBJ databases">
        <authorList>
            <person name="Karlyshev A.V."/>
        </authorList>
    </citation>
    <scope>NUCLEOTIDE SEQUENCE [LARGE SCALE GENOMIC DNA]</scope>
    <source>
        <strain evidence="2 3">Alg18-2.2</strain>
    </source>
</reference>
<dbReference type="PROSITE" id="PS51677">
    <property type="entry name" value="NODB"/>
    <property type="match status" value="1"/>
</dbReference>
<dbReference type="AlphaFoldDB" id="A0A5C8KJ29"/>
<dbReference type="InterPro" id="IPR050248">
    <property type="entry name" value="Polysacc_deacetylase_ArnD"/>
</dbReference>
<dbReference type="InterPro" id="IPR002509">
    <property type="entry name" value="NODB_dom"/>
</dbReference>
<dbReference type="CDD" id="cd10917">
    <property type="entry name" value="CE4_NodB_like_6s_7s"/>
    <property type="match status" value="1"/>
</dbReference>
<dbReference type="Gene3D" id="3.20.20.370">
    <property type="entry name" value="Glycoside hydrolase/deacetylase"/>
    <property type="match status" value="1"/>
</dbReference>
<protein>
    <submittedName>
        <fullName evidence="2">Polysaccharide deacetylase family protein</fullName>
    </submittedName>
</protein>
<evidence type="ECO:0000259" key="1">
    <source>
        <dbReference type="PROSITE" id="PS51677"/>
    </source>
</evidence>
<organism evidence="2 3">
    <name type="scientific">Alkalisalibacterium limincola</name>
    <dbReference type="NCBI Taxonomy" id="2699169"/>
    <lineage>
        <taxon>Bacteria</taxon>
        <taxon>Pseudomonadati</taxon>
        <taxon>Pseudomonadota</taxon>
        <taxon>Gammaproteobacteria</taxon>
        <taxon>Lysobacterales</taxon>
        <taxon>Lysobacteraceae</taxon>
        <taxon>Alkalisalibacterium</taxon>
    </lineage>
</organism>
<dbReference type="InterPro" id="IPR011330">
    <property type="entry name" value="Glyco_hydro/deAcase_b/a-brl"/>
</dbReference>
<gene>
    <name evidence="2" type="ORF">FU658_11880</name>
</gene>
<dbReference type="Pfam" id="PF01522">
    <property type="entry name" value="Polysacc_deac_1"/>
    <property type="match status" value="1"/>
</dbReference>
<accession>A0A5C8KJ29</accession>
<dbReference type="SUPFAM" id="SSF88713">
    <property type="entry name" value="Glycoside hydrolase/deacetylase"/>
    <property type="match status" value="1"/>
</dbReference>
<dbReference type="OrthoDB" id="276604at2"/>